<feature type="compositionally biased region" description="Polar residues" evidence="5">
    <location>
        <begin position="994"/>
        <end position="1013"/>
    </location>
</feature>
<dbReference type="InterPro" id="IPR043145">
    <property type="entry name" value="Znf_ZZ_sf"/>
</dbReference>
<gene>
    <name evidence="7" type="ORF">BZ3500_MVSOF-1268-A1-R1_CHR3-1G05710</name>
</gene>
<evidence type="ECO:0000256" key="1">
    <source>
        <dbReference type="ARBA" id="ARBA00022723"/>
    </source>
</evidence>
<dbReference type="AlphaFoldDB" id="A0A2X0LI84"/>
<feature type="compositionally biased region" description="Acidic residues" evidence="5">
    <location>
        <begin position="782"/>
        <end position="800"/>
    </location>
</feature>
<reference evidence="8" key="1">
    <citation type="submission" date="2016-10" db="EMBL/GenBank/DDBJ databases">
        <authorList>
            <person name="Jeantristanb JTB J.-T."/>
            <person name="Ricardo R."/>
        </authorList>
    </citation>
    <scope>NUCLEOTIDE SEQUENCE [LARGE SCALE GENOMIC DNA]</scope>
</reference>
<evidence type="ECO:0000313" key="7">
    <source>
        <dbReference type="EMBL" id="SCZ98921.1"/>
    </source>
</evidence>
<dbReference type="InterPro" id="IPR032350">
    <property type="entry name" value="Nbr1_FW"/>
</dbReference>
<dbReference type="GO" id="GO:0000407">
    <property type="term" value="C:phagophore assembly site"/>
    <property type="evidence" value="ECO:0007669"/>
    <property type="project" value="TreeGrafter"/>
</dbReference>
<evidence type="ECO:0000256" key="4">
    <source>
        <dbReference type="PROSITE-ProRule" id="PRU00228"/>
    </source>
</evidence>
<feature type="domain" description="ZZ-type" evidence="6">
    <location>
        <begin position="578"/>
        <end position="632"/>
    </location>
</feature>
<keyword evidence="3" id="KW-0862">Zinc</keyword>
<keyword evidence="8" id="KW-1185">Reference proteome</keyword>
<feature type="domain" description="ZZ-type" evidence="6">
    <location>
        <begin position="498"/>
        <end position="551"/>
    </location>
</feature>
<organism evidence="7 8">
    <name type="scientific">Microbotryum saponariae</name>
    <dbReference type="NCBI Taxonomy" id="289078"/>
    <lineage>
        <taxon>Eukaryota</taxon>
        <taxon>Fungi</taxon>
        <taxon>Dikarya</taxon>
        <taxon>Basidiomycota</taxon>
        <taxon>Pucciniomycotina</taxon>
        <taxon>Microbotryomycetes</taxon>
        <taxon>Microbotryales</taxon>
        <taxon>Microbotryaceae</taxon>
        <taxon>Microbotryum</taxon>
    </lineage>
</organism>
<dbReference type="PANTHER" id="PTHR20930:SF0">
    <property type="entry name" value="PROTEIN ILRUN"/>
    <property type="match status" value="1"/>
</dbReference>
<dbReference type="STRING" id="289078.A0A2X0LI84"/>
<protein>
    <submittedName>
        <fullName evidence="7">BZ3500_MvSof-1268-A1-R1_Chr3-1g05710 protein</fullName>
    </submittedName>
</protein>
<dbReference type="Gene3D" id="3.30.60.90">
    <property type="match status" value="4"/>
</dbReference>
<name>A0A2X0LI84_9BASI</name>
<feature type="region of interest" description="Disordered" evidence="5">
    <location>
        <begin position="774"/>
        <end position="806"/>
    </location>
</feature>
<feature type="domain" description="ZZ-type" evidence="6">
    <location>
        <begin position="645"/>
        <end position="704"/>
    </location>
</feature>
<dbReference type="CDD" id="cd14947">
    <property type="entry name" value="NBR1_like"/>
    <property type="match status" value="1"/>
</dbReference>
<dbReference type="SUPFAM" id="SSF57850">
    <property type="entry name" value="RING/U-box"/>
    <property type="match status" value="4"/>
</dbReference>
<dbReference type="SMART" id="SM00291">
    <property type="entry name" value="ZnF_ZZ"/>
    <property type="match status" value="4"/>
</dbReference>
<dbReference type="EMBL" id="FMWP01000096">
    <property type="protein sequence ID" value="SCZ98921.1"/>
    <property type="molecule type" value="Genomic_DNA"/>
</dbReference>
<evidence type="ECO:0000259" key="6">
    <source>
        <dbReference type="PROSITE" id="PS50135"/>
    </source>
</evidence>
<dbReference type="CDD" id="cd02340">
    <property type="entry name" value="ZZ_NBR1_like"/>
    <property type="match status" value="2"/>
</dbReference>
<feature type="compositionally biased region" description="Low complexity" evidence="5">
    <location>
        <begin position="289"/>
        <end position="309"/>
    </location>
</feature>
<feature type="region of interest" description="Disordered" evidence="5">
    <location>
        <begin position="173"/>
        <end position="219"/>
    </location>
</feature>
<feature type="compositionally biased region" description="Polar residues" evidence="5">
    <location>
        <begin position="120"/>
        <end position="145"/>
    </location>
</feature>
<feature type="compositionally biased region" description="Low complexity" evidence="5">
    <location>
        <begin position="1017"/>
        <end position="1026"/>
    </location>
</feature>
<dbReference type="InterPro" id="IPR013783">
    <property type="entry name" value="Ig-like_fold"/>
</dbReference>
<feature type="region of interest" description="Disordered" evidence="5">
    <location>
        <begin position="120"/>
        <end position="153"/>
    </location>
</feature>
<proteinExistence type="predicted"/>
<evidence type="ECO:0000313" key="8">
    <source>
        <dbReference type="Proteomes" id="UP000249723"/>
    </source>
</evidence>
<dbReference type="OrthoDB" id="661148at2759"/>
<evidence type="ECO:0000256" key="2">
    <source>
        <dbReference type="ARBA" id="ARBA00022771"/>
    </source>
</evidence>
<keyword evidence="1" id="KW-0479">Metal-binding</keyword>
<dbReference type="PANTHER" id="PTHR20930">
    <property type="entry name" value="OVARIAN CARCINOMA ANTIGEN CA125-RELATED"/>
    <property type="match status" value="1"/>
</dbReference>
<dbReference type="Proteomes" id="UP000249723">
    <property type="component" value="Unassembled WGS sequence"/>
</dbReference>
<dbReference type="GO" id="GO:0016236">
    <property type="term" value="P:macroautophagy"/>
    <property type="evidence" value="ECO:0007669"/>
    <property type="project" value="TreeGrafter"/>
</dbReference>
<dbReference type="GO" id="GO:0043130">
    <property type="term" value="F:ubiquitin binding"/>
    <property type="evidence" value="ECO:0007669"/>
    <property type="project" value="TreeGrafter"/>
</dbReference>
<dbReference type="Pfam" id="PF16158">
    <property type="entry name" value="N_BRCA1_IG"/>
    <property type="match status" value="1"/>
</dbReference>
<dbReference type="Gene3D" id="2.60.40.10">
    <property type="entry name" value="Immunoglobulins"/>
    <property type="match status" value="1"/>
</dbReference>
<feature type="domain" description="ZZ-type" evidence="6">
    <location>
        <begin position="416"/>
        <end position="469"/>
    </location>
</feature>
<feature type="region of interest" description="Disordered" evidence="5">
    <location>
        <begin position="994"/>
        <end position="1063"/>
    </location>
</feature>
<feature type="region of interest" description="Disordered" evidence="5">
    <location>
        <begin position="282"/>
        <end position="325"/>
    </location>
</feature>
<evidence type="ECO:0000256" key="3">
    <source>
        <dbReference type="ARBA" id="ARBA00022833"/>
    </source>
</evidence>
<dbReference type="PROSITE" id="PS50135">
    <property type="entry name" value="ZF_ZZ_2"/>
    <property type="match status" value="4"/>
</dbReference>
<feature type="region of interest" description="Disordered" evidence="5">
    <location>
        <begin position="339"/>
        <end position="358"/>
    </location>
</feature>
<dbReference type="GO" id="GO:0008270">
    <property type="term" value="F:zinc ion binding"/>
    <property type="evidence" value="ECO:0007669"/>
    <property type="project" value="UniProtKB-KW"/>
</dbReference>
<accession>A0A2X0LI84</accession>
<dbReference type="CDD" id="cd02249">
    <property type="entry name" value="ZZ"/>
    <property type="match status" value="2"/>
</dbReference>
<dbReference type="Pfam" id="PF00569">
    <property type="entry name" value="ZZ"/>
    <property type="match status" value="4"/>
</dbReference>
<sequence length="1075" mass="115976">MSTNRDTSPAFHSFVFKLKLAGASSREEHRRYGFVGDLRQPAVFSGLCTRTTQVFKLAPGSFHLATIDRLGRQVSVNTHDDFLRHVCEPTLSYQNLNTVKLDAKGRIVLHFHVVRVPQPSANSATQVKGSEKQPQSQEQAASTGTLVDVSEPASTSEISGTIATGLLIDVSSSDSAANPEQTPAARSSTSSPPAVPVSAVGSGALPPPTHYHHSHPHEHGLRRHNEFSASCRPSYNPYTSPVRHRHQHGSGMPATTTPMVSYGPTAHVSAMIHRLERRRQLHEQTMRESSSAASFSQAPPAASTSALASADEKTAEPAKASNGYTPAYVTDVPIAEKAETEAGASSASPKLSPPSSPVAETWTGVKNIITTFVRDFNRHFADNMGDEFRDFRFASVRREENRSRDASTSSDEVPIHLGVFCDACHTTIQGVRHKCLHCSNYDMCDVCVVTRRDHHNAGHTFAQIERPGAPPCVVSTAPAASTSQASPPPEEVERKAVHSSVVCDVCDHTVIGVRHKCLSCGNYDMCEDCIASRRDAHDMSHVFAQIVRPGAAPAVVTVRSESTAKAPPSSSVYNADAQHPATCDRCQGSIRGVRFKCLQCPDWDACSACHDSHKLNDVHPGHSFVPIYDPKLFATRYNGVTPAHHEGIACDACDVGPIVGARYRCMHPDCNKGDSYDLCATCEADPIARHPIDHPLLKLRAPMGPTPENHRVVKDIIELVQRHLSASSNANAPISTPRANPASPEEVPIAVAAIGKVVANVMRKWGIEVADELPTTLLDGPGPEEDAAASSEDEAVEAPEESSAPMAMSQVDMAGAYPIQTPVAEAEEVAEKEITIEPSNEQPVEKSEEVAPIAEEEQVKVANATLADETLRASFVADVTLSDGSLVPSGAMFTKIWHVMNSGNVAWPASARLVNVGGFTRMRSSTFSAALEFSVPPAQPGETVELSCELQAPEDEGKYMDHWRLRDQATQDFFGDRFWVAIVVESAHASSENSLTSSSFIAPTPETNRASTEMDTRSTVSSVSSDELSNPEEDEEFIHAGVSSDEDVSSDEHDVESVVDEDEEFVVLSDEDFEA</sequence>
<dbReference type="InterPro" id="IPR000433">
    <property type="entry name" value="Znf_ZZ"/>
</dbReference>
<evidence type="ECO:0000256" key="5">
    <source>
        <dbReference type="SAM" id="MobiDB-lite"/>
    </source>
</evidence>
<keyword evidence="2 4" id="KW-0863">Zinc-finger</keyword>
<feature type="compositionally biased region" description="Low complexity" evidence="5">
    <location>
        <begin position="182"/>
        <end position="204"/>
    </location>
</feature>